<evidence type="ECO:0000313" key="2">
    <source>
        <dbReference type="EMBL" id="GAB63246.1"/>
    </source>
</evidence>
<organism evidence="2 3">
    <name type="scientific">Candidatus Jettenia caeni</name>
    <dbReference type="NCBI Taxonomy" id="247490"/>
    <lineage>
        <taxon>Bacteria</taxon>
        <taxon>Pseudomonadati</taxon>
        <taxon>Planctomycetota</taxon>
        <taxon>Candidatus Brocadiia</taxon>
        <taxon>Candidatus Brocadiales</taxon>
        <taxon>Candidatus Brocadiaceae</taxon>
        <taxon>Candidatus Jettenia</taxon>
    </lineage>
</organism>
<dbReference type="eggNOG" id="COG3350">
    <property type="taxonomic scope" value="Bacteria"/>
</dbReference>
<dbReference type="EMBL" id="BAFH01000003">
    <property type="protein sequence ID" value="GAB63246.1"/>
    <property type="molecule type" value="Genomic_DNA"/>
</dbReference>
<dbReference type="InterPro" id="IPR012348">
    <property type="entry name" value="RNR-like"/>
</dbReference>
<dbReference type="SUPFAM" id="SSF47240">
    <property type="entry name" value="Ferritin-like"/>
    <property type="match status" value="1"/>
</dbReference>
<dbReference type="Gene3D" id="1.10.620.20">
    <property type="entry name" value="Ribonucleotide Reductase, subunit A"/>
    <property type="match status" value="1"/>
</dbReference>
<dbReference type="OrthoDB" id="292148at2"/>
<dbReference type="AlphaFoldDB" id="I3INF1"/>
<reference evidence="2 3" key="1">
    <citation type="journal article" date="2012" name="FEBS Lett.">
        <title>Anammox organism KSU-1 expresses a NirK-type copper-containing nitrite reductase instead of a NirS-type with cytochrome cd1.</title>
        <authorList>
            <person name="Hira D."/>
            <person name="Toh H."/>
            <person name="Migita C.T."/>
            <person name="Okubo H."/>
            <person name="Nishiyama T."/>
            <person name="Hattori M."/>
            <person name="Furukawa K."/>
            <person name="Fujii T."/>
        </authorList>
    </citation>
    <scope>NUCLEOTIDE SEQUENCE [LARGE SCALE GENOMIC DNA]</scope>
</reference>
<dbReference type="InterPro" id="IPR007029">
    <property type="entry name" value="YHS_dom"/>
</dbReference>
<name>I3INF1_9BACT</name>
<dbReference type="STRING" id="247490.KSU1_C1650"/>
<dbReference type="SMART" id="SM00746">
    <property type="entry name" value="TRASH"/>
    <property type="match status" value="1"/>
</dbReference>
<evidence type="ECO:0000313" key="3">
    <source>
        <dbReference type="Proteomes" id="UP000002985"/>
    </source>
</evidence>
<evidence type="ECO:0000259" key="1">
    <source>
        <dbReference type="SMART" id="SM00746"/>
    </source>
</evidence>
<gene>
    <name evidence="2" type="ORF">KSU1_C1650</name>
</gene>
<comment type="caution">
    <text evidence="2">The sequence shown here is derived from an EMBL/GenBank/DDBJ whole genome shotgun (WGS) entry which is preliminary data.</text>
</comment>
<proteinExistence type="predicted"/>
<sequence>MYSTILRIVFLASITVGLSSTYTNNIIWAYSEESKQSNHESSGHAAQAKDKEKVEKTEVVIDPVCGMVISDIKKAPTENYKGTTYYFCSENCKTAFKKSPSSFLEGLLKR</sequence>
<feature type="domain" description="TRASH" evidence="1">
    <location>
        <begin position="62"/>
        <end position="100"/>
    </location>
</feature>
<dbReference type="GO" id="GO:0016491">
    <property type="term" value="F:oxidoreductase activity"/>
    <property type="evidence" value="ECO:0007669"/>
    <property type="project" value="InterPro"/>
</dbReference>
<keyword evidence="3" id="KW-1185">Reference proteome</keyword>
<dbReference type="InterPro" id="IPR009078">
    <property type="entry name" value="Ferritin-like_SF"/>
</dbReference>
<dbReference type="Proteomes" id="UP000002985">
    <property type="component" value="Unassembled WGS sequence"/>
</dbReference>
<protein>
    <recommendedName>
        <fullName evidence="1">TRASH domain-containing protein</fullName>
    </recommendedName>
</protein>
<accession>I3INF1</accession>
<dbReference type="Pfam" id="PF04945">
    <property type="entry name" value="YHS"/>
    <property type="match status" value="1"/>
</dbReference>
<dbReference type="InterPro" id="IPR011017">
    <property type="entry name" value="TRASH_dom"/>
</dbReference>